<evidence type="ECO:0000256" key="3">
    <source>
        <dbReference type="ARBA" id="ARBA00022670"/>
    </source>
</evidence>
<dbReference type="PROSITE" id="PS00137">
    <property type="entry name" value="SUBTILASE_HIS"/>
    <property type="match status" value="1"/>
</dbReference>
<evidence type="ECO:0000256" key="6">
    <source>
        <dbReference type="ARBA" id="ARBA00022801"/>
    </source>
</evidence>
<evidence type="ECO:0000256" key="9">
    <source>
        <dbReference type="ARBA" id="ARBA00023157"/>
    </source>
</evidence>
<dbReference type="Pfam" id="PF22892">
    <property type="entry name" value="DSRM_MRPL44"/>
    <property type="match status" value="1"/>
</dbReference>
<dbReference type="InterPro" id="IPR023827">
    <property type="entry name" value="Peptidase_S8_Asp-AS"/>
</dbReference>
<protein>
    <recommendedName>
        <fullName evidence="12">furin</fullName>
        <ecNumber evidence="12">3.4.21.75</ecNumber>
    </recommendedName>
</protein>
<feature type="active site" description="Charge relay system" evidence="13 14">
    <location>
        <position position="372"/>
    </location>
</feature>
<dbReference type="InterPro" id="IPR015500">
    <property type="entry name" value="Peptidase_S8_subtilisin-rel"/>
</dbReference>
<dbReference type="EC" id="3.4.21.75" evidence="12"/>
<keyword evidence="4" id="KW-0165">Cleavage on pair of basic residues</keyword>
<dbReference type="Proteomes" id="UP000675881">
    <property type="component" value="Chromosome 5"/>
</dbReference>
<dbReference type="Gene3D" id="2.10.220.10">
    <property type="entry name" value="Hormone Receptor, Insulin-like Growth Factor Receptor 1, Chain A, domain 2"/>
    <property type="match status" value="6"/>
</dbReference>
<keyword evidence="10" id="KW-0325">Glycoprotein</keyword>
<evidence type="ECO:0000256" key="12">
    <source>
        <dbReference type="ARBA" id="ARBA00038993"/>
    </source>
</evidence>
<reference evidence="16" key="1">
    <citation type="submission" date="2021-02" db="EMBL/GenBank/DDBJ databases">
        <authorList>
            <person name="Bekaert M."/>
        </authorList>
    </citation>
    <scope>NUCLEOTIDE SEQUENCE</scope>
    <source>
        <strain evidence="16">IoA-00</strain>
    </source>
</reference>
<dbReference type="GO" id="GO:0016485">
    <property type="term" value="P:protein processing"/>
    <property type="evidence" value="ECO:0007669"/>
    <property type="project" value="TreeGrafter"/>
</dbReference>
<dbReference type="InterPro" id="IPR000209">
    <property type="entry name" value="Peptidase_S8/S53_dom"/>
</dbReference>
<evidence type="ECO:0000256" key="13">
    <source>
        <dbReference type="PIRSR" id="PIRSR615500-1"/>
    </source>
</evidence>
<dbReference type="InterPro" id="IPR032815">
    <property type="entry name" value="S8_pro-domain"/>
</dbReference>
<gene>
    <name evidence="16" type="ORF">LSAA_10598</name>
</gene>
<dbReference type="Pfam" id="PF00082">
    <property type="entry name" value="Peptidase_S8"/>
    <property type="match status" value="1"/>
</dbReference>
<dbReference type="PROSITE" id="PS51892">
    <property type="entry name" value="SUBTILASE"/>
    <property type="match status" value="1"/>
</dbReference>
<evidence type="ECO:0000256" key="2">
    <source>
        <dbReference type="ARBA" id="ARBA00005325"/>
    </source>
</evidence>
<feature type="active site" description="Charge relay system" evidence="13 14">
    <location>
        <position position="152"/>
    </location>
</feature>
<evidence type="ECO:0000256" key="4">
    <source>
        <dbReference type="ARBA" id="ARBA00022685"/>
    </source>
</evidence>
<keyword evidence="9" id="KW-1015">Disulfide bond</keyword>
<dbReference type="FunFam" id="3.40.50.200:FF:000001">
    <property type="entry name" value="Furin 2, isoform B"/>
    <property type="match status" value="1"/>
</dbReference>
<dbReference type="PROSITE" id="PS51829">
    <property type="entry name" value="P_HOMO_B"/>
    <property type="match status" value="1"/>
</dbReference>
<dbReference type="GO" id="GO:0004252">
    <property type="term" value="F:serine-type endopeptidase activity"/>
    <property type="evidence" value="ECO:0007669"/>
    <property type="project" value="UniProtKB-UniRule"/>
</dbReference>
<evidence type="ECO:0000256" key="7">
    <source>
        <dbReference type="ARBA" id="ARBA00022825"/>
    </source>
</evidence>
<evidence type="ECO:0000256" key="5">
    <source>
        <dbReference type="ARBA" id="ARBA00022729"/>
    </source>
</evidence>
<dbReference type="OrthoDB" id="300641at2759"/>
<evidence type="ECO:0000259" key="15">
    <source>
        <dbReference type="PROSITE" id="PS51829"/>
    </source>
</evidence>
<dbReference type="PROSITE" id="PS00138">
    <property type="entry name" value="SUBTILASE_SER"/>
    <property type="match status" value="1"/>
</dbReference>
<dbReference type="Pfam" id="PF16470">
    <property type="entry name" value="S8_pro-domain"/>
    <property type="match status" value="1"/>
</dbReference>
<dbReference type="InterPro" id="IPR038466">
    <property type="entry name" value="S8_pro-domain_sf"/>
</dbReference>
<dbReference type="PANTHER" id="PTHR42884">
    <property type="entry name" value="PROPROTEIN CONVERTASE SUBTILISIN/KEXIN-RELATED"/>
    <property type="match status" value="1"/>
</dbReference>
<dbReference type="CDD" id="cd04059">
    <property type="entry name" value="Peptidases_S8_Protein_convertases_Kexins_Furin-like"/>
    <property type="match status" value="1"/>
</dbReference>
<proteinExistence type="inferred from homology"/>
<dbReference type="GO" id="GO:0000139">
    <property type="term" value="C:Golgi membrane"/>
    <property type="evidence" value="ECO:0007669"/>
    <property type="project" value="TreeGrafter"/>
</dbReference>
<evidence type="ECO:0000256" key="14">
    <source>
        <dbReference type="PROSITE-ProRule" id="PRU01240"/>
    </source>
</evidence>
<dbReference type="InterPro" id="IPR036852">
    <property type="entry name" value="Peptidase_S8/S53_dom_sf"/>
</dbReference>
<sequence length="1358" mass="153256">MLKHLISLYFILLLVFSDGREVYYHNQFALRIPSGDPYRIGQRHDLNYIGPILNDYHLFEVHHIHRRSLEPHEDHQFHEDEDITWYEQQIEKNRIKRDNDVERTDTIFQPSDPLFERQWFLNQGAHDGSDMNVVEAWKLGITGKGVVVTILDDGIQTNHPDLIDNYDPLASTDINDNDDNPMPQDDGDNKHGTRCAGEVAAIAFNDYCGVGVAYNASIGGVRMLDGVVNDAVEARALSLRPNHIHIYSASWGPEDDGKTVDGPGRLTKEAFISGILKGRSGRGSIFVWASGNGGRRDDNCNCDGYTNSIYTLSISSATQGGYKPWYLEECSSTLASTYSSGTPSHDASITTVDQDGKLRPDRLCTSSHTGTSASAPIAAGVCALVLEANTNLTWRDLQYLVVASSNPLPLIGESGWYVNGVGKHYSHKFGYGLMDAGTMVKSALNWKLVGPQMVYKSEKIYPNKTLRKESLGEVVYAFIYIKESNKLMNHLEHVQAVISITGSPRGSLELVLISPSGTRSILLMKRSKDTRDGSFEDWPFLSVHFWGETPTGKWTLEVIRHEDIQPENNNRKDGVLKDWQLIFYGVEDNPLRDNVRANNSNLGEQVESYDEYEGLSNDTVGVEVSTSDCDNSEKCLKCKSFIFNNNCVENCPNKTFPAQGYCKPCHFKCNTCYGPQLNQCLTCTVPYLFLPESSSCHKVCPSSHFLEKDYNICLPCFNFKNCLQCHQTTGNCILCNTGFFVTPESYCSPYCPSGFYSDSKENQCSTCHTVCEECFGPKQSQCISCKDGKFYHERTCLEKCPSSHYENKDLKECTPCSKGCLECPLHPRKCQKCEENWILLGNKCFPAIPNKKTSCPMGSYYDLKKLECSSCHYQCQNCFGRGPDHCITCNKDNPFHHISSCLHTCPSYFTYPEGLQCNHCPHSCRSCTGAKQCNLCNSGSVLTSDGRCVAKCPQGYFPSIESLKCEPCHRNCKSCIGIKENECISCVDSFVHAPDGSCRSTCPDGFFLQEGECRPCHGRCKTCFGQENDNCLSCFKGLLFEGSTCWACKSGEYYDDIAAKCLKCHLSCRQCFGDLANECLSCNNHRAFNKWNNTCEKCCMTDENDCCECNKSKTICVNPNLNNSRKRSSYTIGRSYQLNNNQMKRNESGIFYIFTASTILFVVLVYFIRRNRYKCRSRFYNHYQGYTKVAYDNISDHVYLSNESNEYESDDDNLLLKRYTSDSRTWWCLKNIHQAKILCQNAFCALIGAHSESGNNRRQSYQLVVDLVATQIIGMDLHDVWKIQNPMDYLSKILAENNMKEPEPRLQWASGKNTLLASYHVGIYSNQSLIGECTEECLILIYQKGIFSFIQIMLNHRR</sequence>
<dbReference type="Gene3D" id="2.60.120.260">
    <property type="entry name" value="Galactose-binding domain-like"/>
    <property type="match status" value="1"/>
</dbReference>
<comment type="cofactor">
    <cofactor evidence="1">
        <name>Ca(2+)</name>
        <dbReference type="ChEBI" id="CHEBI:29108"/>
    </cofactor>
</comment>
<dbReference type="PANTHER" id="PTHR42884:SF23">
    <property type="entry name" value="FURIN-LIKE PROTEASE 2"/>
    <property type="match status" value="1"/>
</dbReference>
<comment type="similarity">
    <text evidence="2">Belongs to the peptidase S8 family. Furin subfamily.</text>
</comment>
<evidence type="ECO:0000313" key="17">
    <source>
        <dbReference type="Proteomes" id="UP000675881"/>
    </source>
</evidence>
<dbReference type="Gene3D" id="3.40.50.200">
    <property type="entry name" value="Peptidase S8/S53 domain"/>
    <property type="match status" value="1"/>
</dbReference>
<feature type="domain" description="P/Homo B" evidence="15">
    <location>
        <begin position="449"/>
        <end position="589"/>
    </location>
</feature>
<keyword evidence="3 14" id="KW-0645">Protease</keyword>
<dbReference type="SUPFAM" id="SSF49785">
    <property type="entry name" value="Galactose-binding domain-like"/>
    <property type="match status" value="1"/>
</dbReference>
<dbReference type="InterPro" id="IPR022398">
    <property type="entry name" value="Peptidase_S8_His-AS"/>
</dbReference>
<name>A0A7R8H9D6_LEPSM</name>
<dbReference type="PROSITE" id="PS00136">
    <property type="entry name" value="SUBTILASE_ASP"/>
    <property type="match status" value="1"/>
</dbReference>
<dbReference type="InterPro" id="IPR023828">
    <property type="entry name" value="Peptidase_S8_Ser-AS"/>
</dbReference>
<evidence type="ECO:0000313" key="16">
    <source>
        <dbReference type="EMBL" id="CAF2956975.1"/>
    </source>
</evidence>
<dbReference type="SMART" id="SM00261">
    <property type="entry name" value="FU"/>
    <property type="match status" value="10"/>
</dbReference>
<dbReference type="InterPro" id="IPR002884">
    <property type="entry name" value="P_dom"/>
</dbReference>
<evidence type="ECO:0000256" key="11">
    <source>
        <dbReference type="ARBA" id="ARBA00035756"/>
    </source>
</evidence>
<dbReference type="CDD" id="cd00064">
    <property type="entry name" value="FU"/>
    <property type="match status" value="6"/>
</dbReference>
<keyword evidence="8" id="KW-0865">Zymogen</keyword>
<dbReference type="GO" id="GO:0005802">
    <property type="term" value="C:trans-Golgi network"/>
    <property type="evidence" value="ECO:0007669"/>
    <property type="project" value="TreeGrafter"/>
</dbReference>
<dbReference type="InterPro" id="IPR006212">
    <property type="entry name" value="Furin_repeat"/>
</dbReference>
<dbReference type="FunFam" id="2.60.120.260:FF:000006">
    <property type="entry name" value="Proprotein convertase subtilisin/kexin type 5"/>
    <property type="match status" value="1"/>
</dbReference>
<dbReference type="InterPro" id="IPR044444">
    <property type="entry name" value="Ribosomal_mL44_DSRM_metazoa"/>
</dbReference>
<dbReference type="InterPro" id="IPR009030">
    <property type="entry name" value="Growth_fac_rcpt_cys_sf"/>
</dbReference>
<keyword evidence="6 14" id="KW-0378">Hydrolase</keyword>
<dbReference type="SUPFAM" id="SSF57184">
    <property type="entry name" value="Growth factor receptor domain"/>
    <property type="match status" value="4"/>
</dbReference>
<dbReference type="Pfam" id="PF01483">
    <property type="entry name" value="P_proprotein"/>
    <property type="match status" value="1"/>
</dbReference>
<evidence type="ECO:0000256" key="10">
    <source>
        <dbReference type="ARBA" id="ARBA00023180"/>
    </source>
</evidence>
<comment type="catalytic activity">
    <reaction evidence="11">
        <text>Release of mature proteins from their proproteins by cleavage of -Arg-Xaa-Yaa-Arg-|-Zaa- bonds, where Xaa can be any amino acid and Yaa is Arg or Lys. Releases albumin, complement component C3 and von Willebrand factor from their respective precursors.</text>
        <dbReference type="EC" id="3.4.21.75"/>
    </reaction>
</comment>
<dbReference type="SUPFAM" id="SSF54897">
    <property type="entry name" value="Protease propeptides/inhibitors"/>
    <property type="match status" value="1"/>
</dbReference>
<evidence type="ECO:0000256" key="1">
    <source>
        <dbReference type="ARBA" id="ARBA00001913"/>
    </source>
</evidence>
<organism evidence="16 17">
    <name type="scientific">Lepeophtheirus salmonis</name>
    <name type="common">Salmon louse</name>
    <name type="synonym">Caligus salmonis</name>
    <dbReference type="NCBI Taxonomy" id="72036"/>
    <lineage>
        <taxon>Eukaryota</taxon>
        <taxon>Metazoa</taxon>
        <taxon>Ecdysozoa</taxon>
        <taxon>Arthropoda</taxon>
        <taxon>Crustacea</taxon>
        <taxon>Multicrustacea</taxon>
        <taxon>Hexanauplia</taxon>
        <taxon>Copepoda</taxon>
        <taxon>Siphonostomatoida</taxon>
        <taxon>Caligidae</taxon>
        <taxon>Lepeophtheirus</taxon>
    </lineage>
</organism>
<dbReference type="Gene3D" id="3.30.160.20">
    <property type="match status" value="1"/>
</dbReference>
<dbReference type="EMBL" id="HG994584">
    <property type="protein sequence ID" value="CAF2956975.1"/>
    <property type="molecule type" value="Genomic_DNA"/>
</dbReference>
<feature type="active site" description="Charge relay system" evidence="13 14">
    <location>
        <position position="191"/>
    </location>
</feature>
<dbReference type="InterPro" id="IPR034182">
    <property type="entry name" value="Kexin/furin"/>
</dbReference>
<dbReference type="SUPFAM" id="SSF52743">
    <property type="entry name" value="Subtilisin-like"/>
    <property type="match status" value="1"/>
</dbReference>
<dbReference type="Gene3D" id="3.30.70.850">
    <property type="entry name" value="Peptidase S8, pro-domain"/>
    <property type="match status" value="1"/>
</dbReference>
<keyword evidence="5" id="KW-0732">Signal</keyword>
<accession>A0A7R8H9D6</accession>
<keyword evidence="17" id="KW-1185">Reference proteome</keyword>
<dbReference type="PRINTS" id="PR00723">
    <property type="entry name" value="SUBTILISIN"/>
</dbReference>
<keyword evidence="7 14" id="KW-0720">Serine protease</keyword>
<dbReference type="InterPro" id="IPR008979">
    <property type="entry name" value="Galactose-bd-like_sf"/>
</dbReference>
<evidence type="ECO:0000256" key="8">
    <source>
        <dbReference type="ARBA" id="ARBA00023145"/>
    </source>
</evidence>